<dbReference type="EMBL" id="ABXJ01000173">
    <property type="protein sequence ID" value="EEA89261.1"/>
    <property type="molecule type" value="Genomic_DNA"/>
</dbReference>
<accession>B6GEN3</accession>
<reference evidence="1 2" key="2">
    <citation type="submission" date="2008-10" db="EMBL/GenBank/DDBJ databases">
        <authorList>
            <person name="Fulton L."/>
            <person name="Clifton S."/>
            <person name="Fulton B."/>
            <person name="Xu J."/>
            <person name="Minx P."/>
            <person name="Pepin K.H."/>
            <person name="Johnson M."/>
            <person name="Thiruvilangam P."/>
            <person name="Bhonagiri V."/>
            <person name="Nash W.E."/>
            <person name="Mardis E.R."/>
            <person name="Wilson R.K."/>
        </authorList>
    </citation>
    <scope>NUCLEOTIDE SEQUENCE [LARGE SCALE GENOMIC DNA]</scope>
    <source>
        <strain evidence="1 2">DSM 13279</strain>
    </source>
</reference>
<protein>
    <submittedName>
        <fullName evidence="1">Uncharacterized protein</fullName>
    </submittedName>
</protein>
<comment type="caution">
    <text evidence="1">The sequence shown here is derived from an EMBL/GenBank/DDBJ whole genome shotgun (WGS) entry which is preliminary data.</text>
</comment>
<gene>
    <name evidence="1" type="ORF">COLSTE_02579</name>
</gene>
<dbReference type="AlphaFoldDB" id="B6GEN3"/>
<reference evidence="1 2" key="1">
    <citation type="submission" date="2008-10" db="EMBL/GenBank/DDBJ databases">
        <title>Draft genome sequence of Collinsella stercoris (DSM 13279).</title>
        <authorList>
            <person name="Sudarsanam P."/>
            <person name="Ley R."/>
            <person name="Guruge J."/>
            <person name="Turnbaugh P.J."/>
            <person name="Mahowald M."/>
            <person name="Liep D."/>
            <person name="Gordon J."/>
        </authorList>
    </citation>
    <scope>NUCLEOTIDE SEQUENCE [LARGE SCALE GENOMIC DNA]</scope>
    <source>
        <strain evidence="1 2">DSM 13279</strain>
    </source>
</reference>
<proteinExistence type="predicted"/>
<evidence type="ECO:0000313" key="2">
    <source>
        <dbReference type="Proteomes" id="UP000003560"/>
    </source>
</evidence>
<dbReference type="Proteomes" id="UP000003560">
    <property type="component" value="Unassembled WGS sequence"/>
</dbReference>
<sequence length="160" mass="17741">MNQIIQATSHLNALIINSGSSSGLRHRDGIDRTSLDCACHRDTSSSQSMQGAHDKPAVVLGICVKLTITSRRTRLSDSHLSGRRGPRPRRLIRFCDSGQNTLLVRSNVLACRHVYSFVRSNPAVLPLQMMPGAHRPCTRAHPRQQILRFCRSPSRGSAHK</sequence>
<keyword evidence="2" id="KW-1185">Reference proteome</keyword>
<evidence type="ECO:0000313" key="1">
    <source>
        <dbReference type="EMBL" id="EEA89261.1"/>
    </source>
</evidence>
<name>B6GEN3_9ACTN</name>
<organism evidence="1 2">
    <name type="scientific">Collinsella stercoris DSM 13279</name>
    <dbReference type="NCBI Taxonomy" id="445975"/>
    <lineage>
        <taxon>Bacteria</taxon>
        <taxon>Bacillati</taxon>
        <taxon>Actinomycetota</taxon>
        <taxon>Coriobacteriia</taxon>
        <taxon>Coriobacteriales</taxon>
        <taxon>Coriobacteriaceae</taxon>
        <taxon>Collinsella</taxon>
    </lineage>
</organism>
<dbReference type="HOGENOM" id="CLU_1649234_0_0_11"/>